<proteinExistence type="predicted"/>
<evidence type="ECO:0000256" key="1">
    <source>
        <dbReference type="SAM" id="MobiDB-lite"/>
    </source>
</evidence>
<evidence type="ECO:0000313" key="2">
    <source>
        <dbReference type="EMBL" id="JAD14893.1"/>
    </source>
</evidence>
<reference evidence="2" key="2">
    <citation type="journal article" date="2015" name="Data Brief">
        <title>Shoot transcriptome of the giant reed, Arundo donax.</title>
        <authorList>
            <person name="Barrero R.A."/>
            <person name="Guerrero F.D."/>
            <person name="Moolhuijzen P."/>
            <person name="Goolsby J.A."/>
            <person name="Tidwell J."/>
            <person name="Bellgard S.E."/>
            <person name="Bellgard M.I."/>
        </authorList>
    </citation>
    <scope>NUCLEOTIDE SEQUENCE</scope>
    <source>
        <tissue evidence="2">Shoot tissue taken approximately 20 cm above the soil surface</tissue>
    </source>
</reference>
<name>A0A0A8XQC6_ARUDO</name>
<sequence>MVVADAADGSGGTAWCSAGGGVGQRGSPVRVRSGSAERQRRRGRRGAEEQIRRIPS</sequence>
<reference evidence="2" key="1">
    <citation type="submission" date="2014-09" db="EMBL/GenBank/DDBJ databases">
        <authorList>
            <person name="Magalhaes I.L.F."/>
            <person name="Oliveira U."/>
            <person name="Santos F.R."/>
            <person name="Vidigal T.H.D.A."/>
            <person name="Brescovit A.D."/>
            <person name="Santos A.J."/>
        </authorList>
    </citation>
    <scope>NUCLEOTIDE SEQUENCE</scope>
    <source>
        <tissue evidence="2">Shoot tissue taken approximately 20 cm above the soil surface</tissue>
    </source>
</reference>
<accession>A0A0A8XQC6</accession>
<dbReference type="AlphaFoldDB" id="A0A0A8XQC6"/>
<feature type="compositionally biased region" description="Basic and acidic residues" evidence="1">
    <location>
        <begin position="45"/>
        <end position="56"/>
    </location>
</feature>
<feature type="region of interest" description="Disordered" evidence="1">
    <location>
        <begin position="1"/>
        <end position="56"/>
    </location>
</feature>
<organism evidence="2">
    <name type="scientific">Arundo donax</name>
    <name type="common">Giant reed</name>
    <name type="synonym">Donax arundinaceus</name>
    <dbReference type="NCBI Taxonomy" id="35708"/>
    <lineage>
        <taxon>Eukaryota</taxon>
        <taxon>Viridiplantae</taxon>
        <taxon>Streptophyta</taxon>
        <taxon>Embryophyta</taxon>
        <taxon>Tracheophyta</taxon>
        <taxon>Spermatophyta</taxon>
        <taxon>Magnoliopsida</taxon>
        <taxon>Liliopsida</taxon>
        <taxon>Poales</taxon>
        <taxon>Poaceae</taxon>
        <taxon>PACMAD clade</taxon>
        <taxon>Arundinoideae</taxon>
        <taxon>Arundineae</taxon>
        <taxon>Arundo</taxon>
    </lineage>
</organism>
<protein>
    <submittedName>
        <fullName evidence="2">Uncharacterized protein</fullName>
    </submittedName>
</protein>
<dbReference type="EMBL" id="GBRH01283002">
    <property type="protein sequence ID" value="JAD14893.1"/>
    <property type="molecule type" value="Transcribed_RNA"/>
</dbReference>